<comment type="caution">
    <text evidence="2">The sequence shown here is derived from an EMBL/GenBank/DDBJ whole genome shotgun (WGS) entry which is preliminary data.</text>
</comment>
<protein>
    <submittedName>
        <fullName evidence="2">Uncharacterized protein</fullName>
    </submittedName>
</protein>
<reference evidence="2 3" key="1">
    <citation type="submission" date="2024-03" db="EMBL/GenBank/DDBJ databases">
        <title>Human intestinal bacterial collection.</title>
        <authorList>
            <person name="Pauvert C."/>
            <person name="Hitch T.C.A."/>
            <person name="Clavel T."/>
        </authorList>
    </citation>
    <scope>NUCLEOTIDE SEQUENCE [LARGE SCALE GENOMIC DNA]</scope>
    <source>
        <strain evidence="2 3">CLA-JM-H11</strain>
    </source>
</reference>
<keyword evidence="1" id="KW-0812">Transmembrane</keyword>
<name>A0ABV1GDA7_9FIRM</name>
<feature type="transmembrane region" description="Helical" evidence="1">
    <location>
        <begin position="12"/>
        <end position="36"/>
    </location>
</feature>
<evidence type="ECO:0000256" key="1">
    <source>
        <dbReference type="SAM" id="Phobius"/>
    </source>
</evidence>
<dbReference type="RefSeq" id="WP_349215267.1">
    <property type="nucleotide sequence ID" value="NZ_JBBMFA010000069.1"/>
</dbReference>
<evidence type="ECO:0000313" key="2">
    <source>
        <dbReference type="EMBL" id="MEQ2519832.1"/>
    </source>
</evidence>
<keyword evidence="3" id="KW-1185">Reference proteome</keyword>
<evidence type="ECO:0000313" key="3">
    <source>
        <dbReference type="Proteomes" id="UP001477672"/>
    </source>
</evidence>
<proteinExistence type="predicted"/>
<dbReference type="EMBL" id="JBBMFA010000069">
    <property type="protein sequence ID" value="MEQ2519832.1"/>
    <property type="molecule type" value="Genomic_DNA"/>
</dbReference>
<dbReference type="Proteomes" id="UP001477672">
    <property type="component" value="Unassembled WGS sequence"/>
</dbReference>
<sequence length="49" mass="5241">MRHGGAFRLTGLILGIVSAVVSIAAVVFSVVGLILAKRPVMPRVRLDRK</sequence>
<gene>
    <name evidence="2" type="ORF">WMO24_05210</name>
</gene>
<accession>A0ABV1GDA7</accession>
<keyword evidence="1" id="KW-0472">Membrane</keyword>
<keyword evidence="1" id="KW-1133">Transmembrane helix</keyword>
<organism evidence="2 3">
    <name type="scientific">Ruthenibacterium intestinale</name>
    <dbReference type="NCBI Taxonomy" id="3133163"/>
    <lineage>
        <taxon>Bacteria</taxon>
        <taxon>Bacillati</taxon>
        <taxon>Bacillota</taxon>
        <taxon>Clostridia</taxon>
        <taxon>Eubacteriales</taxon>
        <taxon>Oscillospiraceae</taxon>
        <taxon>Ruthenibacterium</taxon>
    </lineage>
</organism>